<reference evidence="3" key="1">
    <citation type="submission" date="2020-11" db="EMBL/GenBank/DDBJ databases">
        <authorList>
            <person name="Tran Van P."/>
        </authorList>
    </citation>
    <scope>NUCLEOTIDE SEQUENCE</scope>
</reference>
<gene>
    <name evidence="3" type="ORF">DSTB1V02_LOCUS616</name>
</gene>
<dbReference type="GO" id="GO:0005829">
    <property type="term" value="C:cytosol"/>
    <property type="evidence" value="ECO:0007669"/>
    <property type="project" value="TreeGrafter"/>
</dbReference>
<name>A0A7R8ZXJ5_9CRUS</name>
<dbReference type="Pfam" id="PF16057">
    <property type="entry name" value="DUF4800"/>
    <property type="match status" value="1"/>
</dbReference>
<feature type="domain" description="DUF4704" evidence="2">
    <location>
        <begin position="110"/>
        <end position="393"/>
    </location>
</feature>
<feature type="region of interest" description="Disordered" evidence="1">
    <location>
        <begin position="648"/>
        <end position="682"/>
    </location>
</feature>
<proteinExistence type="predicted"/>
<dbReference type="PANTHER" id="PTHR13743">
    <property type="entry name" value="BEIGE/BEACH-RELATED"/>
    <property type="match status" value="1"/>
</dbReference>
<dbReference type="GO" id="GO:0008104">
    <property type="term" value="P:intracellular protein localization"/>
    <property type="evidence" value="ECO:0007669"/>
    <property type="project" value="TreeGrafter"/>
</dbReference>
<accession>A0A7R8ZXJ5</accession>
<dbReference type="GO" id="GO:0016020">
    <property type="term" value="C:membrane"/>
    <property type="evidence" value="ECO:0007669"/>
    <property type="project" value="TreeGrafter"/>
</dbReference>
<dbReference type="GO" id="GO:0019901">
    <property type="term" value="F:protein kinase binding"/>
    <property type="evidence" value="ECO:0007669"/>
    <property type="project" value="TreeGrafter"/>
</dbReference>
<dbReference type="EMBL" id="LR899561">
    <property type="protein sequence ID" value="CAD7240596.1"/>
    <property type="molecule type" value="Genomic_DNA"/>
</dbReference>
<dbReference type="Pfam" id="PF15787">
    <property type="entry name" value="DUF4704"/>
    <property type="match status" value="1"/>
</dbReference>
<evidence type="ECO:0000313" key="3">
    <source>
        <dbReference type="EMBL" id="CAD7240596.1"/>
    </source>
</evidence>
<dbReference type="Proteomes" id="UP000677054">
    <property type="component" value="Unassembled WGS sequence"/>
</dbReference>
<evidence type="ECO:0000256" key="1">
    <source>
        <dbReference type="SAM" id="MobiDB-lite"/>
    </source>
</evidence>
<sequence length="1004" mass="112390">MRVEEPLWGPIVPLFAQLGYILVFHDPLTHNQAKALYAQGPNASNVFLSESSLSSDVNSYHVETVVELESHVLFHFEPRTITKGICPNLAPASSAFSSSFLASQAHIWHLSAIKNSLQCIGSVQILLPLLEKLDQCVGVDLSLVSPSSGQKSHSSHEGDWEILPSSSISDWQLHENQAGAFFIVLRNMIVGNCVSQEQLGCNHIIPVIGFLMLKLPPSVVDVPLLMAMDSMLEYLRSIQCSGLLQAFYQHILFDFRIWAHSQFPVRIGHIQSLCRIIHEDRSFFRRKFGVQFLLDVIRQHYRQCESLNGEECKTVRAALLGLIKYFISKDANYFESSGLLRFLLVIKEEHVLTDVVNMLIMHLENKMCKDQIFLLLYEPKNVELLWSLIIDKRFSTTFKALVLRLVEVMLQTEKVYEKSKMNLRLSDVGFPGLLHFLQGQPLSPDMVSRLLHILLMTETSVSYWGVLSLLSHVIHLDLELKMCITKVLRSHLQPCWEQIPGAFAKHMGWEDSLCSLLVVKALNPSAEDTGAVSTPDDDLMSFEVIDLPMEALEKPLATLPLEDIRGMAEAVTTVVSENLHAVTAVVSDNFPTVSDNIQSAAGNLKDTVTAAYSNIRKKTMLVQESLEEFGETAMAAAVATLARHSLHADADVSPGGSPSARLRPFGLQSSERDVSRPASSDSYLYHAREERSPSISSIEELSSAAVTKQASLLTLKESEEMVRIEGMDMDTYVSFILELIAWVMWKGIDGSSDDNWKDRGAVIAQVRHLATTHQLLLPQLEIEKRLLYLLLKHCLEDIRKRVQADWSDQENASHLLHWVYHLVANNTTCDSLMQPPFDRVLDGMLGLLDCLVVFGETAEEEWKEVAAICLGILVWCACSENLELCAMATARLHFLIQTRPFAHIEESGFILAILSRVLSTAIALQNTEHYSFLIPVVKALLDKIGTWLHLPHHLPSLPLAHTAPSFYEDFQHYALSTEWNTFLSNKESAGSEEPGSSYPPDGSL</sequence>
<dbReference type="EMBL" id="CAJPEV010000044">
    <property type="protein sequence ID" value="CAG0879486.1"/>
    <property type="molecule type" value="Genomic_DNA"/>
</dbReference>
<organism evidence="3">
    <name type="scientific">Darwinula stevensoni</name>
    <dbReference type="NCBI Taxonomy" id="69355"/>
    <lineage>
        <taxon>Eukaryota</taxon>
        <taxon>Metazoa</taxon>
        <taxon>Ecdysozoa</taxon>
        <taxon>Arthropoda</taxon>
        <taxon>Crustacea</taxon>
        <taxon>Oligostraca</taxon>
        <taxon>Ostracoda</taxon>
        <taxon>Podocopa</taxon>
        <taxon>Podocopida</taxon>
        <taxon>Darwinulocopina</taxon>
        <taxon>Darwinuloidea</taxon>
        <taxon>Darwinulidae</taxon>
        <taxon>Darwinula</taxon>
    </lineage>
</organism>
<dbReference type="AlphaFoldDB" id="A0A7R8ZXJ5"/>
<dbReference type="PANTHER" id="PTHR13743:SF112">
    <property type="entry name" value="BEACH DOMAIN-CONTAINING PROTEIN"/>
    <property type="match status" value="1"/>
</dbReference>
<evidence type="ECO:0000313" key="4">
    <source>
        <dbReference type="Proteomes" id="UP000677054"/>
    </source>
</evidence>
<evidence type="ECO:0000259" key="2">
    <source>
        <dbReference type="Pfam" id="PF15787"/>
    </source>
</evidence>
<dbReference type="OrthoDB" id="26681at2759"/>
<keyword evidence="4" id="KW-1185">Reference proteome</keyword>
<dbReference type="InterPro" id="IPR050865">
    <property type="entry name" value="BEACH_Domain"/>
</dbReference>
<dbReference type="InterPro" id="IPR031570">
    <property type="entry name" value="NBEA/BDCP_DUF4704"/>
</dbReference>
<protein>
    <recommendedName>
        <fullName evidence="2">DUF4704 domain-containing protein</fullName>
    </recommendedName>
</protein>